<evidence type="ECO:0000313" key="3">
    <source>
        <dbReference type="EMBL" id="KYG79880.1"/>
    </source>
</evidence>
<organism evidence="3 4">
    <name type="scientific">Roseivirga seohaensis</name>
    <dbReference type="NCBI Taxonomy" id="1914963"/>
    <lineage>
        <taxon>Bacteria</taxon>
        <taxon>Pseudomonadati</taxon>
        <taxon>Bacteroidota</taxon>
        <taxon>Cytophagia</taxon>
        <taxon>Cytophagales</taxon>
        <taxon>Roseivirgaceae</taxon>
        <taxon>Roseivirga</taxon>
    </lineage>
</organism>
<dbReference type="Gene3D" id="3.30.1490.20">
    <property type="entry name" value="ATP-grasp fold, A domain"/>
    <property type="match status" value="1"/>
</dbReference>
<accession>A0A150XMC9</accession>
<proteinExistence type="predicted"/>
<dbReference type="RefSeq" id="WP_062302911.1">
    <property type="nucleotide sequence ID" value="NZ_LRPB01000048.1"/>
</dbReference>
<name>A0A150XMC9_9BACT</name>
<evidence type="ECO:0000313" key="4">
    <source>
        <dbReference type="Proteomes" id="UP000075663"/>
    </source>
</evidence>
<protein>
    <recommendedName>
        <fullName evidence="2">ATP-grasp domain-containing protein</fullName>
    </recommendedName>
</protein>
<dbReference type="PROSITE" id="PS50975">
    <property type="entry name" value="ATP_GRASP"/>
    <property type="match status" value="1"/>
</dbReference>
<dbReference type="GO" id="GO:0005524">
    <property type="term" value="F:ATP binding"/>
    <property type="evidence" value="ECO:0007669"/>
    <property type="project" value="UniProtKB-UniRule"/>
</dbReference>
<gene>
    <name evidence="3" type="ORF">AWW67_11255</name>
</gene>
<keyword evidence="1" id="KW-0547">Nucleotide-binding</keyword>
<dbReference type="Proteomes" id="UP000075663">
    <property type="component" value="Unassembled WGS sequence"/>
</dbReference>
<evidence type="ECO:0000259" key="2">
    <source>
        <dbReference type="PROSITE" id="PS50975"/>
    </source>
</evidence>
<dbReference type="AlphaFoldDB" id="A0A150XMC9"/>
<dbReference type="Pfam" id="PF21360">
    <property type="entry name" value="PylC-like_N"/>
    <property type="match status" value="1"/>
</dbReference>
<dbReference type="InterPro" id="IPR013815">
    <property type="entry name" value="ATP_grasp_subdomain_1"/>
</dbReference>
<feature type="domain" description="ATP-grasp" evidence="2">
    <location>
        <begin position="121"/>
        <end position="292"/>
    </location>
</feature>
<sequence>MNLLFTNAGRRTYLIEYALELAEQEGYDLTIFAGDVSRDTAAFSVSEKVIPVLTPYVSGNEANYLKALEAICKEHQIDVIIPLMDFELPVLSENKARFLESGTRIWVSDSGVINQCLDKKKSYAWCLANDIRVPRSYWNIEEARAIIRFPVIKKAILGSGSVGLEIIRDAKALQTVDFDTFLLQDMIEGREVGMDIFNNYQGEFLSAHFREKMAMRAGETDKARSFSSEAFVEMARELSAKFRHTGNMDIDFMETEAGEVYFIDFNPRFGGGYPFTHNSGLNYLKAIIDLSMGKEANLTGTPREIVGMKGIKLYFYER</sequence>
<dbReference type="GO" id="GO:0046872">
    <property type="term" value="F:metal ion binding"/>
    <property type="evidence" value="ECO:0007669"/>
    <property type="project" value="InterPro"/>
</dbReference>
<dbReference type="InterPro" id="IPR048764">
    <property type="entry name" value="PylC_N"/>
</dbReference>
<evidence type="ECO:0000256" key="1">
    <source>
        <dbReference type="PROSITE-ProRule" id="PRU00409"/>
    </source>
</evidence>
<dbReference type="Gene3D" id="3.30.470.20">
    <property type="entry name" value="ATP-grasp fold, B domain"/>
    <property type="match status" value="1"/>
</dbReference>
<dbReference type="STRING" id="1914963.AWW67_11255"/>
<dbReference type="EMBL" id="LRPB01000048">
    <property type="protein sequence ID" value="KYG79880.1"/>
    <property type="molecule type" value="Genomic_DNA"/>
</dbReference>
<dbReference type="Pfam" id="PF15632">
    <property type="entry name" value="ATPgrasp_Ter"/>
    <property type="match status" value="1"/>
</dbReference>
<dbReference type="SUPFAM" id="SSF56059">
    <property type="entry name" value="Glutathione synthetase ATP-binding domain-like"/>
    <property type="match status" value="1"/>
</dbReference>
<reference evidence="3 4" key="1">
    <citation type="submission" date="2016-01" db="EMBL/GenBank/DDBJ databases">
        <title>Genome sequencing of Roseivirga seohaensis SW-152.</title>
        <authorList>
            <person name="Selvaratnam C."/>
            <person name="Thevarajoo S."/>
            <person name="Goh K.M."/>
            <person name="Ee R."/>
            <person name="Chan K.-G."/>
            <person name="Chong C.S."/>
        </authorList>
    </citation>
    <scope>NUCLEOTIDE SEQUENCE [LARGE SCALE GENOMIC DNA]</scope>
    <source>
        <strain evidence="3 4">SW-152</strain>
    </source>
</reference>
<comment type="caution">
    <text evidence="3">The sequence shown here is derived from an EMBL/GenBank/DDBJ whole genome shotgun (WGS) entry which is preliminary data.</text>
</comment>
<dbReference type="InterPro" id="IPR011761">
    <property type="entry name" value="ATP-grasp"/>
</dbReference>
<keyword evidence="1" id="KW-0067">ATP-binding</keyword>
<dbReference type="Gene3D" id="3.40.50.20">
    <property type="match status" value="1"/>
</dbReference>